<feature type="region of interest" description="Disordered" evidence="1">
    <location>
        <begin position="422"/>
        <end position="469"/>
    </location>
</feature>
<feature type="compositionally biased region" description="Acidic residues" evidence="1">
    <location>
        <begin position="27"/>
        <end position="46"/>
    </location>
</feature>
<feature type="compositionally biased region" description="Basic and acidic residues" evidence="1">
    <location>
        <begin position="725"/>
        <end position="738"/>
    </location>
</feature>
<sequence>MDDDYGQMFGGEDFMGDIGLEDEAILDYDDGDDNLDLGSDEEEEIESFVGDRDYDEKTPEPTISKQEQLRMIHLRSHLNQLTEKVKHHQYLTEKTREEQKQCRNRMSQLETERDQVFKEIQGAESDKNTSALYRLRARHERVCQELENEHKLEKMIADRLEQEEYELAKVEVERGKFLLAEDDLIKQEQQLAKEKTDMALQRLRKEEMKAKRAIRQHAKRQKDYQTALEDQKRRQQMAVDDAERSHAKHSKFLNQTMEKMQKRHEEENARYKENMRKKMEMLLKLKGDITANRENLKALHARDQAANKEAKQREEEERQRILQEGGNPDEILLIRKRIEEFERQKTEFENEKRQKQATIMDKILVEEDRLKKRKKQQPHLWTDPKSDKSKIVGPQKKKPLKIFRELTDSSIFDEIMKENTYIINGPEEQTTQRDRQEPGKTDTAREDRKISPLPVDSSDSSDAEFEEEEKVNLAVPEFEGLWDQHKPYKVPKDTESTLKLPNGSKMEKEILEKVLDKHRQGIVVKQVAAGREFQGCPFYSKPDVIHFKDFEVGKTYKKKVTLTNVSYTVNYCKYINITEMLKDFIEIQFDPPGQMSAGLTCEMMVTFKPMINEDLFGEVKFLSQTGPFAIPLQCTTKKCDLSTDTCRIDFGTTVIGETLKRTFTLTNKGALGTKFEFFKVTGQKERTVTTAATSLGGLTTADTIRAFSPDSTSVVAKKDVTNSLEKTDEKKTAEDADKASMGGVGTSDEQNGTQAAGEGLSMAGDGDQGEEEQPLQDSPDLAVSEMEDYGTLDGMKVGLVATGELGPFSSTKLEIIWQPHIPGRVDTEFLITFSDPLSDSISIQAIANAIDVPVWVERQTVDLKICMYDRLYQDTIIVNNRATTALRLKFEVCKELKNHLELLPKTGYIQAQSNFSAQMKFLPRKSLFEEAGKYFDKETGVLEAPMIIRVADQTQPVPFTVQAVLTTSDMEFDTTDIDFGCCTIYESTKAKIKLTNKSILPQEFGFVGHPEFVEVQPNDGFGTLLPLETIDLEVIFSPKKAKDYKFELNCKSLINREFKIQCKGVGVHPPLEMSHQVIHFSATSLYDVSTAYFHVINSHTSTNEFTHPVPRIGKGEIAPVGPTSFEFVVPEGSPLTISPSVGTIEPGKKCPIWVRFAPELNELDIKKEAVRMATKALEAQAEKEFEEKLKREREEADQALQKAVGKGKGKDAKSPTKGKGKSSPAPSLTVSGPRPISPPTLETITKDSPAYAAAKASLLRQYRGSFRTVTIPCYVASGQCGNPGELPYSVHNTLYLEVHCPVVKPTLVVISDNGKSTLDYGEVSLGQNIIKSVTIQNISNKTVELTSSILNTGGPFLMLNALRVLPPDGTHTILISYTPEKGEVFHEVLEIKTGHTSLHITLTGKGVSPMIEINMPMQDGVLDMGAVLAGEYLERTFKLMNSSSLSIDYCIKMDSLSLERHNIAQAVPAFIQANKTTKLSVGTQNNNGQNVFDLVPAEGRVPPGSSIDLTVTFAPDHPSDHYSDGVRIELFGKEETHNFMIKGMAKPRIMFVHGMDERTPDIESLAEETPAPTEDEDGKLLPTPILFTLRSIAKENDFIPASRDLFVGCVRTMAVSQKKDGKGASKHGNGEFQFDNVQLITQKGFNIEPQKGMVEAGGLKPVTFTWTPPAGHDPNTPVEASVMLTLKGDVTEQIKVMLRAFVVSD</sequence>
<dbReference type="PANTHER" id="PTHR22538">
    <property type="entry name" value="CILIA- AND FLAGELLA-ASSOCIATED PROTEIN 74"/>
    <property type="match status" value="1"/>
</dbReference>
<feature type="compositionally biased region" description="Basic and acidic residues" evidence="1">
    <location>
        <begin position="49"/>
        <end position="59"/>
    </location>
</feature>
<feature type="region of interest" description="Disordered" evidence="1">
    <location>
        <begin position="725"/>
        <end position="779"/>
    </location>
</feature>
<dbReference type="Proteomes" id="UP000005408">
    <property type="component" value="Unassembled WGS sequence"/>
</dbReference>
<dbReference type="Gene3D" id="2.60.40.10">
    <property type="entry name" value="Immunoglobulins"/>
    <property type="match status" value="5"/>
</dbReference>
<evidence type="ECO:0008006" key="7">
    <source>
        <dbReference type="Google" id="ProtNLM"/>
    </source>
</evidence>
<protein>
    <recommendedName>
        <fullName evidence="7">Cilia- and flagella-associated protein 74</fullName>
    </recommendedName>
</protein>
<feature type="compositionally biased region" description="Basic and acidic residues" evidence="1">
    <location>
        <begin position="430"/>
        <end position="450"/>
    </location>
</feature>
<name>A0A8W8K769_MAGGI</name>
<keyword evidence="6" id="KW-1185">Reference proteome</keyword>
<proteinExistence type="predicted"/>
<evidence type="ECO:0000256" key="1">
    <source>
        <dbReference type="SAM" id="MobiDB-lite"/>
    </source>
</evidence>
<dbReference type="Pfam" id="PF24770">
    <property type="entry name" value="Ig-CFAP74_2"/>
    <property type="match status" value="1"/>
</dbReference>
<dbReference type="Pfam" id="PF24771">
    <property type="entry name" value="Ig_CFAP74_1st"/>
    <property type="match status" value="1"/>
</dbReference>
<dbReference type="InterPro" id="IPR056310">
    <property type="entry name" value="Ig-CFAP74_4th"/>
</dbReference>
<dbReference type="PANTHER" id="PTHR22538:SF0">
    <property type="entry name" value="CILIA- AND FLAGELLA-ASSOCIATED PROTEIN 74"/>
    <property type="match status" value="1"/>
</dbReference>
<reference evidence="5" key="1">
    <citation type="submission" date="2022-08" db="UniProtKB">
        <authorList>
            <consortium name="EnsemblMetazoa"/>
        </authorList>
    </citation>
    <scope>IDENTIFICATION</scope>
    <source>
        <strain evidence="5">05x7-T-G4-1.051#20</strain>
    </source>
</reference>
<evidence type="ECO:0000259" key="3">
    <source>
        <dbReference type="Pfam" id="PF24778"/>
    </source>
</evidence>
<organism evidence="5 6">
    <name type="scientific">Magallana gigas</name>
    <name type="common">Pacific oyster</name>
    <name type="synonym">Crassostrea gigas</name>
    <dbReference type="NCBI Taxonomy" id="29159"/>
    <lineage>
        <taxon>Eukaryota</taxon>
        <taxon>Metazoa</taxon>
        <taxon>Spiralia</taxon>
        <taxon>Lophotrochozoa</taxon>
        <taxon>Mollusca</taxon>
        <taxon>Bivalvia</taxon>
        <taxon>Autobranchia</taxon>
        <taxon>Pteriomorphia</taxon>
        <taxon>Ostreida</taxon>
        <taxon>Ostreoidea</taxon>
        <taxon>Ostreidae</taxon>
        <taxon>Magallana</taxon>
    </lineage>
</organism>
<dbReference type="Pfam" id="PF24778">
    <property type="entry name" value="Ig-CFAP74_3rd"/>
    <property type="match status" value="1"/>
</dbReference>
<evidence type="ECO:0000313" key="5">
    <source>
        <dbReference type="EnsemblMetazoa" id="G22741.1:cds"/>
    </source>
</evidence>
<accession>A0A8W8K769</accession>
<evidence type="ECO:0000259" key="2">
    <source>
        <dbReference type="Pfam" id="PF24770"/>
    </source>
</evidence>
<dbReference type="InterPro" id="IPR056307">
    <property type="entry name" value="Ig-CFAP74_3rd"/>
</dbReference>
<feature type="compositionally biased region" description="Low complexity" evidence="1">
    <location>
        <begin position="1215"/>
        <end position="1227"/>
    </location>
</feature>
<dbReference type="Pfam" id="PF24798">
    <property type="entry name" value="Ig-CFAP74_4th"/>
    <property type="match status" value="1"/>
</dbReference>
<feature type="region of interest" description="Disordered" evidence="1">
    <location>
        <begin position="1188"/>
        <end position="1244"/>
    </location>
</feature>
<dbReference type="InterPro" id="IPR013783">
    <property type="entry name" value="Ig-like_fold"/>
</dbReference>
<feature type="region of interest" description="Disordered" evidence="1">
    <location>
        <begin position="298"/>
        <end position="324"/>
    </location>
</feature>
<feature type="region of interest" description="Disordered" evidence="1">
    <location>
        <begin position="369"/>
        <end position="396"/>
    </location>
</feature>
<dbReference type="InterPro" id="IPR056306">
    <property type="entry name" value="Ig-CFAP74_2nd"/>
</dbReference>
<feature type="domain" description="CFAP74 fourth Ig-like" evidence="4">
    <location>
        <begin position="972"/>
        <end position="1066"/>
    </location>
</feature>
<evidence type="ECO:0000313" key="6">
    <source>
        <dbReference type="Proteomes" id="UP000005408"/>
    </source>
</evidence>
<evidence type="ECO:0000259" key="4">
    <source>
        <dbReference type="Pfam" id="PF24798"/>
    </source>
</evidence>
<feature type="compositionally biased region" description="Acidic residues" evidence="1">
    <location>
        <begin position="459"/>
        <end position="469"/>
    </location>
</feature>
<feature type="domain" description="CFAP74 third Ig-like" evidence="3">
    <location>
        <begin position="854"/>
        <end position="966"/>
    </location>
</feature>
<dbReference type="EnsemblMetazoa" id="G22741.1">
    <property type="protein sequence ID" value="G22741.1:cds"/>
    <property type="gene ID" value="G22741"/>
</dbReference>
<feature type="compositionally biased region" description="Basic and acidic residues" evidence="1">
    <location>
        <begin position="298"/>
        <end position="321"/>
    </location>
</feature>
<feature type="region of interest" description="Disordered" evidence="1">
    <location>
        <begin position="27"/>
        <end position="64"/>
    </location>
</feature>
<feature type="domain" description="CFAP74 second Ig-like" evidence="2">
    <location>
        <begin position="641"/>
        <end position="852"/>
    </location>
</feature>